<dbReference type="AlphaFoldDB" id="A0A645I8M8"/>
<evidence type="ECO:0000259" key="1">
    <source>
        <dbReference type="Pfam" id="PF25087"/>
    </source>
</evidence>
<comment type="caution">
    <text evidence="2">The sequence shown here is derived from an EMBL/GenBank/DDBJ whole genome shotgun (WGS) entry which is preliminary data.</text>
</comment>
<sequence length="98" mass="10016">MENSVLFHSVRVEAGATVRYSILMPGTVVKAGATVEYAILAENASVGVGARVGTPPPPEIDGVDWGITVVAEGVRVGESAVVPAKAMVTRNIKGGGKK</sequence>
<dbReference type="Pfam" id="PF25087">
    <property type="entry name" value="GMPPB_C"/>
    <property type="match status" value="1"/>
</dbReference>
<reference evidence="2" key="1">
    <citation type="submission" date="2019-08" db="EMBL/GenBank/DDBJ databases">
        <authorList>
            <person name="Kucharzyk K."/>
            <person name="Murdoch R.W."/>
            <person name="Higgins S."/>
            <person name="Loffler F."/>
        </authorList>
    </citation>
    <scope>NUCLEOTIDE SEQUENCE</scope>
</reference>
<name>A0A645I8M8_9ZZZZ</name>
<feature type="domain" description="Mannose-1-phosphate guanyltransferase C-terminal" evidence="1">
    <location>
        <begin position="3"/>
        <end position="85"/>
    </location>
</feature>
<proteinExistence type="predicted"/>
<dbReference type="EMBL" id="VSSQ01109354">
    <property type="protein sequence ID" value="MPN47681.1"/>
    <property type="molecule type" value="Genomic_DNA"/>
</dbReference>
<dbReference type="SUPFAM" id="SSF51161">
    <property type="entry name" value="Trimeric LpxA-like enzymes"/>
    <property type="match status" value="1"/>
</dbReference>
<gene>
    <name evidence="2" type="ORF">SDC9_195285</name>
</gene>
<organism evidence="2">
    <name type="scientific">bioreactor metagenome</name>
    <dbReference type="NCBI Taxonomy" id="1076179"/>
    <lineage>
        <taxon>unclassified sequences</taxon>
        <taxon>metagenomes</taxon>
        <taxon>ecological metagenomes</taxon>
    </lineage>
</organism>
<dbReference type="Gene3D" id="2.160.10.10">
    <property type="entry name" value="Hexapeptide repeat proteins"/>
    <property type="match status" value="1"/>
</dbReference>
<protein>
    <recommendedName>
        <fullName evidence="1">Mannose-1-phosphate guanyltransferase C-terminal domain-containing protein</fullName>
    </recommendedName>
</protein>
<dbReference type="InterPro" id="IPR011004">
    <property type="entry name" value="Trimer_LpxA-like_sf"/>
</dbReference>
<evidence type="ECO:0000313" key="2">
    <source>
        <dbReference type="EMBL" id="MPN47681.1"/>
    </source>
</evidence>
<dbReference type="InterPro" id="IPR056729">
    <property type="entry name" value="GMPPB_C"/>
</dbReference>
<accession>A0A645I8M8</accession>